<reference evidence="1 2" key="2">
    <citation type="submission" date="2013-04" db="EMBL/GenBank/DDBJ databases">
        <title>The Genome Sequence of Bilophila wadsworthia 3_1_6.</title>
        <authorList>
            <consortium name="The Broad Institute Genomics Platform"/>
            <person name="Earl A."/>
            <person name="Ward D."/>
            <person name="Feldgarden M."/>
            <person name="Gevers D."/>
            <person name="Sibley C."/>
            <person name="Strauss J."/>
            <person name="Allen-Vercoe E."/>
            <person name="Walker B."/>
            <person name="Young S."/>
            <person name="Zeng Q."/>
            <person name="Gargeya S."/>
            <person name="Fitzgerald M."/>
            <person name="Haas B."/>
            <person name="Abouelleil A."/>
            <person name="Allen A.W."/>
            <person name="Alvarado L."/>
            <person name="Arachchi H.M."/>
            <person name="Berlin A.M."/>
            <person name="Chapman S.B."/>
            <person name="Gainer-Dewar J."/>
            <person name="Goldberg J."/>
            <person name="Griggs A."/>
            <person name="Gujja S."/>
            <person name="Hansen M."/>
            <person name="Howarth C."/>
            <person name="Imamovic A."/>
            <person name="Ireland A."/>
            <person name="Larimer J."/>
            <person name="McCowan C."/>
            <person name="Murphy C."/>
            <person name="Pearson M."/>
            <person name="Poon T.W."/>
            <person name="Priest M."/>
            <person name="Roberts A."/>
            <person name="Saif S."/>
            <person name="Shea T."/>
            <person name="Sisk P."/>
            <person name="Sykes S."/>
            <person name="Wortman J."/>
            <person name="Nusbaum C."/>
            <person name="Birren B."/>
        </authorList>
    </citation>
    <scope>NUCLEOTIDE SEQUENCE [LARGE SCALE GENOMIC DNA]</scope>
    <source>
        <strain evidence="1 2">3_1_6</strain>
    </source>
</reference>
<dbReference type="STRING" id="563192.HMPREF0179_00145"/>
<keyword evidence="2" id="KW-1185">Reference proteome</keyword>
<reference evidence="1 2" key="1">
    <citation type="submission" date="2010-10" db="EMBL/GenBank/DDBJ databases">
        <authorList>
            <consortium name="The Broad Institute Genome Sequencing Platform"/>
            <person name="Ward D."/>
            <person name="Earl A."/>
            <person name="Feldgarden M."/>
            <person name="Young S.K."/>
            <person name="Gargeya S."/>
            <person name="Zeng Q."/>
            <person name="Alvarado L."/>
            <person name="Berlin A."/>
            <person name="Bochicchio J."/>
            <person name="Chapman S.B."/>
            <person name="Chen Z."/>
            <person name="Freedman E."/>
            <person name="Gellesch M."/>
            <person name="Goldberg J."/>
            <person name="Griggs A."/>
            <person name="Gujja S."/>
            <person name="Heilman E."/>
            <person name="Heiman D."/>
            <person name="Howarth C."/>
            <person name="Mehta T."/>
            <person name="Neiman D."/>
            <person name="Pearson M."/>
            <person name="Roberts A."/>
            <person name="Saif S."/>
            <person name="Shea T."/>
            <person name="Shenoy N."/>
            <person name="Sisk P."/>
            <person name="Stolte C."/>
            <person name="Sykes S."/>
            <person name="White J."/>
            <person name="Yandava C."/>
            <person name="Allen-Vercoe E."/>
            <person name="Sibley C."/>
            <person name="Ambrose C.E."/>
            <person name="Strauss J."/>
            <person name="Daigneault M."/>
            <person name="Haas B."/>
            <person name="Nusbaum C."/>
            <person name="Birren B."/>
        </authorList>
    </citation>
    <scope>NUCLEOTIDE SEQUENCE [LARGE SCALE GENOMIC DNA]</scope>
    <source>
        <strain evidence="1 2">3_1_6</strain>
    </source>
</reference>
<dbReference type="HOGENOM" id="CLU_198809_0_0_7"/>
<evidence type="ECO:0000313" key="1">
    <source>
        <dbReference type="EMBL" id="EFV46021.1"/>
    </source>
</evidence>
<gene>
    <name evidence="1" type="ORF">HMPREF0179_00145</name>
</gene>
<dbReference type="GeneID" id="78087059"/>
<proteinExistence type="predicted"/>
<name>E5Y1T6_BILW3</name>
<dbReference type="RefSeq" id="WP_005024119.1">
    <property type="nucleotide sequence ID" value="NZ_KE150239.1"/>
</dbReference>
<dbReference type="EMBL" id="ADCP02000002">
    <property type="protein sequence ID" value="EFV46021.1"/>
    <property type="molecule type" value="Genomic_DNA"/>
</dbReference>
<dbReference type="AlphaFoldDB" id="E5Y1T6"/>
<comment type="caution">
    <text evidence="1">The sequence shown here is derived from an EMBL/GenBank/DDBJ whole genome shotgun (WGS) entry which is preliminary data.</text>
</comment>
<protein>
    <submittedName>
        <fullName evidence="1">Uncharacterized protein</fullName>
    </submittedName>
</protein>
<evidence type="ECO:0000313" key="2">
    <source>
        <dbReference type="Proteomes" id="UP000006034"/>
    </source>
</evidence>
<sequence>MITPEELDYIRTAAIGDMLGDSRAFDGMGPSAVIFRLCVEIKKLRKERNENSVLIRFIIGRLEAIAQRGKASRKAV</sequence>
<dbReference type="Proteomes" id="UP000006034">
    <property type="component" value="Unassembled WGS sequence"/>
</dbReference>
<accession>E5Y1T6</accession>
<organism evidence="1 2">
    <name type="scientific">Bilophila wadsworthia (strain 3_1_6)</name>
    <dbReference type="NCBI Taxonomy" id="563192"/>
    <lineage>
        <taxon>Bacteria</taxon>
        <taxon>Pseudomonadati</taxon>
        <taxon>Thermodesulfobacteriota</taxon>
        <taxon>Desulfovibrionia</taxon>
        <taxon>Desulfovibrionales</taxon>
        <taxon>Desulfovibrionaceae</taxon>
        <taxon>Bilophila</taxon>
    </lineage>
</organism>